<organism evidence="1 2">
    <name type="scientific">Corchorus capsularis</name>
    <name type="common">Jute</name>
    <dbReference type="NCBI Taxonomy" id="210143"/>
    <lineage>
        <taxon>Eukaryota</taxon>
        <taxon>Viridiplantae</taxon>
        <taxon>Streptophyta</taxon>
        <taxon>Embryophyta</taxon>
        <taxon>Tracheophyta</taxon>
        <taxon>Spermatophyta</taxon>
        <taxon>Magnoliopsida</taxon>
        <taxon>eudicotyledons</taxon>
        <taxon>Gunneridae</taxon>
        <taxon>Pentapetalae</taxon>
        <taxon>rosids</taxon>
        <taxon>malvids</taxon>
        <taxon>Malvales</taxon>
        <taxon>Malvaceae</taxon>
        <taxon>Grewioideae</taxon>
        <taxon>Apeibeae</taxon>
        <taxon>Corchorus</taxon>
    </lineage>
</organism>
<gene>
    <name evidence="1" type="ORF">CCACVL1_04486</name>
</gene>
<keyword evidence="2" id="KW-1185">Reference proteome</keyword>
<reference evidence="1 2" key="1">
    <citation type="submission" date="2013-09" db="EMBL/GenBank/DDBJ databases">
        <title>Corchorus capsularis genome sequencing.</title>
        <authorList>
            <person name="Alam M."/>
            <person name="Haque M.S."/>
            <person name="Islam M.S."/>
            <person name="Emdad E.M."/>
            <person name="Islam M.M."/>
            <person name="Ahmed B."/>
            <person name="Halim A."/>
            <person name="Hossen Q.M.M."/>
            <person name="Hossain M.Z."/>
            <person name="Ahmed R."/>
            <person name="Khan M.M."/>
            <person name="Islam R."/>
            <person name="Rashid M.M."/>
            <person name="Khan S.A."/>
            <person name="Rahman M.S."/>
            <person name="Alam M."/>
        </authorList>
    </citation>
    <scope>NUCLEOTIDE SEQUENCE [LARGE SCALE GENOMIC DNA]</scope>
    <source>
        <strain evidence="2">cv. CVL-1</strain>
        <tissue evidence="1">Whole seedling</tissue>
    </source>
</reference>
<name>A0A1R3JS57_COCAP</name>
<dbReference type="EMBL" id="AWWV01007194">
    <property type="protein sequence ID" value="OMO97693.1"/>
    <property type="molecule type" value="Genomic_DNA"/>
</dbReference>
<dbReference type="Proteomes" id="UP000188268">
    <property type="component" value="Unassembled WGS sequence"/>
</dbReference>
<dbReference type="AlphaFoldDB" id="A0A1R3JS57"/>
<evidence type="ECO:0000313" key="1">
    <source>
        <dbReference type="EMBL" id="OMO97693.1"/>
    </source>
</evidence>
<evidence type="ECO:0000313" key="2">
    <source>
        <dbReference type="Proteomes" id="UP000188268"/>
    </source>
</evidence>
<dbReference type="Gramene" id="OMO97693">
    <property type="protein sequence ID" value="OMO97693"/>
    <property type="gene ID" value="CCACVL1_04486"/>
</dbReference>
<comment type="caution">
    <text evidence="1">The sequence shown here is derived from an EMBL/GenBank/DDBJ whole genome shotgun (WGS) entry which is preliminary data.</text>
</comment>
<protein>
    <submittedName>
        <fullName evidence="1">Uncharacterized protein</fullName>
    </submittedName>
</protein>
<proteinExistence type="predicted"/>
<sequence>MAMIWTTSHAEFDLPMIWPARENKASAQAVWQIPRAT</sequence>
<accession>A0A1R3JS57</accession>